<proteinExistence type="predicted"/>
<dbReference type="AlphaFoldDB" id="E6YZD6"/>
<reference evidence="1" key="1">
    <citation type="journal article" date="2011" name="PLoS Genet.">
        <title>Parallel evolution of a type IV secretion system in radiating lineages of the host-restricted bacterial pathogen Bartonella.</title>
        <authorList>
            <person name="Engel P."/>
            <person name="Salzburger W."/>
            <person name="Liesch M."/>
            <person name="Chang C.C."/>
            <person name="Maruyama S."/>
            <person name="Lanz C."/>
            <person name="Calteau A."/>
            <person name="Lajus A."/>
            <person name="Medigue C."/>
            <person name="Schuster S.C."/>
            <person name="Dehio C."/>
        </authorList>
    </citation>
    <scope>NUCLEOTIDE SEQUENCE</scope>
    <source>
        <strain evidence="1">R1</strain>
    </source>
</reference>
<dbReference type="EMBL" id="FN645509">
    <property type="protein sequence ID" value="CBI82224.1"/>
    <property type="molecule type" value="Genomic_DNA"/>
</dbReference>
<accession>E6YZD6</accession>
<sequence length="50" mass="6140">MKTFLLFYVVNDYHNKIHLSIYYLSDIMSYDLRQEKIKTNKTTQLQIRVL</sequence>
<protein>
    <submittedName>
        <fullName evidence="1">Uncharacterized protein</fullName>
    </submittedName>
</protein>
<name>E6YZD6_BARSR</name>
<gene>
    <name evidence="1" type="ORF">B11C_40079</name>
</gene>
<evidence type="ECO:0000313" key="1">
    <source>
        <dbReference type="EMBL" id="CBI82224.1"/>
    </source>
</evidence>
<organism evidence="1">
    <name type="scientific">Bartonella schoenbuchensis (strain DSM 13525 / NCTC 13165 / R1)</name>
    <dbReference type="NCBI Taxonomy" id="687861"/>
    <lineage>
        <taxon>Bacteria</taxon>
        <taxon>Pseudomonadati</taxon>
        <taxon>Pseudomonadota</taxon>
        <taxon>Alphaproteobacteria</taxon>
        <taxon>Hyphomicrobiales</taxon>
        <taxon>Bartonellaceae</taxon>
        <taxon>Bartonella</taxon>
    </lineage>
</organism>